<dbReference type="InterPro" id="IPR018076">
    <property type="entry name" value="T2SS_GspF_dom"/>
</dbReference>
<evidence type="ECO:0000256" key="7">
    <source>
        <dbReference type="SAM" id="MobiDB-lite"/>
    </source>
</evidence>
<keyword evidence="6 8" id="KW-0472">Membrane</keyword>
<dbReference type="GO" id="GO:0005886">
    <property type="term" value="C:plasma membrane"/>
    <property type="evidence" value="ECO:0007669"/>
    <property type="project" value="UniProtKB-SubCell"/>
</dbReference>
<comment type="subcellular location">
    <subcellularLocation>
        <location evidence="1">Cell membrane</location>
        <topology evidence="1">Multi-pass membrane protein</topology>
    </subcellularLocation>
</comment>
<feature type="transmembrane region" description="Helical" evidence="8">
    <location>
        <begin position="198"/>
        <end position="224"/>
    </location>
</feature>
<evidence type="ECO:0000259" key="9">
    <source>
        <dbReference type="Pfam" id="PF00482"/>
    </source>
</evidence>
<keyword evidence="11" id="KW-1185">Reference proteome</keyword>
<evidence type="ECO:0000256" key="1">
    <source>
        <dbReference type="ARBA" id="ARBA00004651"/>
    </source>
</evidence>
<dbReference type="Pfam" id="PF00482">
    <property type="entry name" value="T2SSF"/>
    <property type="match status" value="2"/>
</dbReference>
<dbReference type="PANTHER" id="PTHR30012:SF0">
    <property type="entry name" value="TYPE II SECRETION SYSTEM PROTEIN F-RELATED"/>
    <property type="match status" value="1"/>
</dbReference>
<evidence type="ECO:0000313" key="10">
    <source>
        <dbReference type="EMBL" id="APW60319.1"/>
    </source>
</evidence>
<feature type="domain" description="Type II secretion system protein GspF" evidence="9">
    <location>
        <begin position="99"/>
        <end position="222"/>
    </location>
</feature>
<evidence type="ECO:0000256" key="5">
    <source>
        <dbReference type="ARBA" id="ARBA00022989"/>
    </source>
</evidence>
<organism evidence="10 11">
    <name type="scientific">Paludisphaera borealis</name>
    <dbReference type="NCBI Taxonomy" id="1387353"/>
    <lineage>
        <taxon>Bacteria</taxon>
        <taxon>Pseudomonadati</taxon>
        <taxon>Planctomycetota</taxon>
        <taxon>Planctomycetia</taxon>
        <taxon>Isosphaerales</taxon>
        <taxon>Isosphaeraceae</taxon>
        <taxon>Paludisphaera</taxon>
    </lineage>
</organism>
<dbReference type="Gene3D" id="1.20.81.30">
    <property type="entry name" value="Type II secretion system (T2SS), domain F"/>
    <property type="match status" value="2"/>
</dbReference>
<dbReference type="OrthoDB" id="9805682at2"/>
<dbReference type="AlphaFoldDB" id="A0A1U7CN33"/>
<evidence type="ECO:0000256" key="3">
    <source>
        <dbReference type="ARBA" id="ARBA00022475"/>
    </source>
</evidence>
<evidence type="ECO:0000256" key="2">
    <source>
        <dbReference type="ARBA" id="ARBA00005745"/>
    </source>
</evidence>
<dbReference type="InterPro" id="IPR003004">
    <property type="entry name" value="GspF/PilC"/>
</dbReference>
<name>A0A1U7CN33_9BACT</name>
<evidence type="ECO:0000313" key="11">
    <source>
        <dbReference type="Proteomes" id="UP000186309"/>
    </source>
</evidence>
<evidence type="ECO:0000256" key="8">
    <source>
        <dbReference type="SAM" id="Phobius"/>
    </source>
</evidence>
<comment type="similarity">
    <text evidence="2">Belongs to the GSP F family.</text>
</comment>
<gene>
    <name evidence="10" type="primary">epsF_1</name>
    <name evidence="10" type="ORF">BSF38_01787</name>
</gene>
<proteinExistence type="inferred from homology"/>
<dbReference type="EMBL" id="CP019082">
    <property type="protein sequence ID" value="APW60319.1"/>
    <property type="molecule type" value="Genomic_DNA"/>
</dbReference>
<accession>A0A1U7CN33</accession>
<reference evidence="11" key="1">
    <citation type="submission" date="2016-12" db="EMBL/GenBank/DDBJ databases">
        <title>Comparative genomics of four Isosphaeraceae planctomycetes: a common pool of plasmids and glycoside hydrolase genes.</title>
        <authorList>
            <person name="Ivanova A."/>
        </authorList>
    </citation>
    <scope>NUCLEOTIDE SEQUENCE [LARGE SCALE GENOMIC DNA]</scope>
    <source>
        <strain evidence="11">PX4</strain>
    </source>
</reference>
<evidence type="ECO:0000256" key="6">
    <source>
        <dbReference type="ARBA" id="ARBA00023136"/>
    </source>
</evidence>
<feature type="region of interest" description="Disordered" evidence="7">
    <location>
        <begin position="1"/>
        <end position="72"/>
    </location>
</feature>
<dbReference type="KEGG" id="pbor:BSF38_01787"/>
<feature type="transmembrane region" description="Helical" evidence="8">
    <location>
        <begin position="244"/>
        <end position="271"/>
    </location>
</feature>
<keyword evidence="4 8" id="KW-0812">Transmembrane</keyword>
<keyword evidence="5 8" id="KW-1133">Transmembrane helix</keyword>
<protein>
    <submittedName>
        <fullName evidence="10">Type II secretion system protein F</fullName>
    </submittedName>
</protein>
<dbReference type="InterPro" id="IPR042094">
    <property type="entry name" value="T2SS_GspF_sf"/>
</dbReference>
<feature type="domain" description="Type II secretion system protein GspF" evidence="9">
    <location>
        <begin position="305"/>
        <end position="427"/>
    </location>
</feature>
<dbReference type="RefSeq" id="WP_076344874.1">
    <property type="nucleotide sequence ID" value="NZ_CP019082.1"/>
</dbReference>
<evidence type="ECO:0000256" key="4">
    <source>
        <dbReference type="ARBA" id="ARBA00022692"/>
    </source>
</evidence>
<dbReference type="PANTHER" id="PTHR30012">
    <property type="entry name" value="GENERAL SECRETION PATHWAY PROTEIN"/>
    <property type="match status" value="1"/>
</dbReference>
<feature type="transmembrane region" description="Helical" evidence="8">
    <location>
        <begin position="408"/>
        <end position="429"/>
    </location>
</feature>
<sequence length="438" mass="47804">MSHDPEDAAPLEPRRPRRPPQGDDEPPQHPARAGFGESTFQPAPGRSGSAGSKPRPKPKPSGDAPSSRPAGVREVVEAGPKWHERILFGRVSSGQLAQFCRQFGAYLQAGVDFNRALSSLEQQFERTALGPVIGRMRTNIKAGSTLEEAMSRDKRVFGTMFLSMIRVAEARGGVPETLKLLSRHYESRQRLIRQARSAMIYPIIVLTLAGGVVALITIFLLPMFASLLSDISRKAQLPWASRALLAFSGFISAGGWWLFPLVLIGVPVFLFQVYKAPAGKAILDRVILRLPVFGSLCRKLDTSRFARTLATLLDAGVDVGSSMDLTAQVVSMTPIRNAVLAAKDQVMQGKDLSAALRPSRQFNHDVYAVLESGEETGKIPESLNHLADDYEEQVTHMVKNMGELIQPLLILMLGGLVLFIILAVMMPYIQILTSLSGG</sequence>
<keyword evidence="3" id="KW-1003">Cell membrane</keyword>
<dbReference type="STRING" id="1387353.BSF38_01787"/>
<dbReference type="Proteomes" id="UP000186309">
    <property type="component" value="Chromosome"/>
</dbReference>
<dbReference type="PRINTS" id="PR00812">
    <property type="entry name" value="BCTERIALGSPF"/>
</dbReference>